<evidence type="ECO:0000256" key="6">
    <source>
        <dbReference type="ARBA" id="ARBA00022741"/>
    </source>
</evidence>
<dbReference type="GO" id="GO:0006260">
    <property type="term" value="P:DNA replication"/>
    <property type="evidence" value="ECO:0007669"/>
    <property type="project" value="UniProtKB-UniRule"/>
</dbReference>
<dbReference type="GO" id="GO:0003697">
    <property type="term" value="F:single-stranded DNA binding"/>
    <property type="evidence" value="ECO:0007669"/>
    <property type="project" value="UniProtKB-UniRule"/>
</dbReference>
<evidence type="ECO:0000256" key="8">
    <source>
        <dbReference type="ARBA" id="ARBA00023125"/>
    </source>
</evidence>
<dbReference type="STRING" id="1618369.UV54_C0007G0012"/>
<evidence type="ECO:0000256" key="3">
    <source>
        <dbReference type="ARBA" id="ARBA00020170"/>
    </source>
</evidence>
<dbReference type="GO" id="GO:0006302">
    <property type="term" value="P:double-strand break repair"/>
    <property type="evidence" value="ECO:0007669"/>
    <property type="project" value="TreeGrafter"/>
</dbReference>
<comment type="subcellular location">
    <subcellularLocation>
        <location evidence="1 9">Cytoplasm</location>
    </subcellularLocation>
</comment>
<keyword evidence="8 9" id="KW-0238">DNA-binding</keyword>
<dbReference type="Gene3D" id="1.20.1050.90">
    <property type="entry name" value="RecF/RecN/SMC, N-terminal domain"/>
    <property type="match status" value="2"/>
</dbReference>
<feature type="domain" description="RecF/RecN/SMC N-terminal" evidence="10">
    <location>
        <begin position="9"/>
        <end position="326"/>
    </location>
</feature>
<dbReference type="GO" id="GO:0000731">
    <property type="term" value="P:DNA synthesis involved in DNA repair"/>
    <property type="evidence" value="ECO:0007669"/>
    <property type="project" value="TreeGrafter"/>
</dbReference>
<protein>
    <recommendedName>
        <fullName evidence="3 9">DNA replication and repair protein RecF</fullName>
    </recommendedName>
</protein>
<dbReference type="GO" id="GO:0005524">
    <property type="term" value="F:ATP binding"/>
    <property type="evidence" value="ECO:0007669"/>
    <property type="project" value="UniProtKB-UniRule"/>
</dbReference>
<dbReference type="HAMAP" id="MF_00365">
    <property type="entry name" value="RecF"/>
    <property type="match status" value="1"/>
</dbReference>
<dbReference type="PATRIC" id="fig|1618369.3.peg.155"/>
<dbReference type="GO" id="GO:0009432">
    <property type="term" value="P:SOS response"/>
    <property type="evidence" value="ECO:0007669"/>
    <property type="project" value="UniProtKB-UniRule"/>
</dbReference>
<evidence type="ECO:0000256" key="7">
    <source>
        <dbReference type="ARBA" id="ARBA00022840"/>
    </source>
</evidence>
<accession>A0A0G1F0Q6</accession>
<gene>
    <name evidence="9" type="primary">recF</name>
    <name evidence="11" type="ORF">UV54_C0007G0012</name>
</gene>
<evidence type="ECO:0000256" key="5">
    <source>
        <dbReference type="ARBA" id="ARBA00022705"/>
    </source>
</evidence>
<comment type="function">
    <text evidence="9">The RecF protein is involved in DNA metabolism; it is required for DNA replication and normal SOS inducibility. RecF binds preferentially to single-stranded, linear DNA. It also seems to bind ATP.</text>
</comment>
<keyword evidence="9" id="KW-0742">SOS response</keyword>
<dbReference type="EMBL" id="LCEW01000007">
    <property type="protein sequence ID" value="KKS80403.1"/>
    <property type="molecule type" value="Genomic_DNA"/>
</dbReference>
<dbReference type="GO" id="GO:0005737">
    <property type="term" value="C:cytoplasm"/>
    <property type="evidence" value="ECO:0007669"/>
    <property type="project" value="UniProtKB-SubCell"/>
</dbReference>
<dbReference type="InterPro" id="IPR027417">
    <property type="entry name" value="P-loop_NTPase"/>
</dbReference>
<keyword evidence="9" id="KW-0227">DNA damage</keyword>
<name>A0A0G1F0Q6_9BACT</name>
<organism evidence="11 12">
    <name type="scientific">Candidatus Beckwithbacteria bacterium GW2011_GWA2_43_10</name>
    <dbReference type="NCBI Taxonomy" id="1618369"/>
    <lineage>
        <taxon>Bacteria</taxon>
        <taxon>Candidatus Beckwithiibacteriota</taxon>
    </lineage>
</organism>
<dbReference type="SUPFAM" id="SSF52540">
    <property type="entry name" value="P-loop containing nucleoside triphosphate hydrolases"/>
    <property type="match status" value="1"/>
</dbReference>
<dbReference type="PANTHER" id="PTHR32182">
    <property type="entry name" value="DNA REPLICATION AND REPAIR PROTEIN RECF"/>
    <property type="match status" value="1"/>
</dbReference>
<dbReference type="InterPro" id="IPR042174">
    <property type="entry name" value="RecF_2"/>
</dbReference>
<sequence length="342" mass="39564">MSQLPIMILQTLNLQNFRNYKQRSFSFSNNTTVIIGDNGAGKSNILEAIYLLGTGKSFRAEKDEQMILYGQEFGRVSACLRRQAASEVDLEVVLTKPKRFFINKAAKKMRDFVGQLNCVLFRPEDINLVLGSPSGRRAYLDSVLEPVDREYRRCNLSYQKGLRQRNKLLERIRDGEVNRNQLLFWDNLLIKNGTIISQKREEFLSWLKLEYDPSRISPLRLNQYAREEVLAATTLVGPHRDDFRFIVQRPGKAAKDLSIYGSRGEQRMAVLGVKLGEFEFVWEKAGERPLLLLDDIFSELDHENREGIFKLIKKQQTIITTADKHLIPRNIKLDIKIINIEN</sequence>
<keyword evidence="6 9" id="KW-0547">Nucleotide-binding</keyword>
<comment type="caution">
    <text evidence="11">The sequence shown here is derived from an EMBL/GenBank/DDBJ whole genome shotgun (WGS) entry which is preliminary data.</text>
</comment>
<dbReference type="PROSITE" id="PS00617">
    <property type="entry name" value="RECF_1"/>
    <property type="match status" value="1"/>
</dbReference>
<dbReference type="NCBIfam" id="TIGR00611">
    <property type="entry name" value="recf"/>
    <property type="match status" value="1"/>
</dbReference>
<evidence type="ECO:0000313" key="11">
    <source>
        <dbReference type="EMBL" id="KKS80403.1"/>
    </source>
</evidence>
<reference evidence="11 12" key="1">
    <citation type="journal article" date="2015" name="Nature">
        <title>rRNA introns, odd ribosomes, and small enigmatic genomes across a large radiation of phyla.</title>
        <authorList>
            <person name="Brown C.T."/>
            <person name="Hug L.A."/>
            <person name="Thomas B.C."/>
            <person name="Sharon I."/>
            <person name="Castelle C.J."/>
            <person name="Singh A."/>
            <person name="Wilkins M.J."/>
            <person name="Williams K.H."/>
            <person name="Banfield J.F."/>
        </authorList>
    </citation>
    <scope>NUCLEOTIDE SEQUENCE [LARGE SCALE GENOMIC DNA]</scope>
</reference>
<dbReference type="Pfam" id="PF02463">
    <property type="entry name" value="SMC_N"/>
    <property type="match status" value="1"/>
</dbReference>
<keyword evidence="4 9" id="KW-0963">Cytoplasm</keyword>
<dbReference type="InterPro" id="IPR001238">
    <property type="entry name" value="DNA-binding_RecF"/>
</dbReference>
<evidence type="ECO:0000256" key="1">
    <source>
        <dbReference type="ARBA" id="ARBA00004496"/>
    </source>
</evidence>
<dbReference type="PANTHER" id="PTHR32182:SF0">
    <property type="entry name" value="DNA REPLICATION AND REPAIR PROTEIN RECF"/>
    <property type="match status" value="1"/>
</dbReference>
<keyword evidence="9" id="KW-0234">DNA repair</keyword>
<evidence type="ECO:0000259" key="10">
    <source>
        <dbReference type="Pfam" id="PF02463"/>
    </source>
</evidence>
<evidence type="ECO:0000256" key="2">
    <source>
        <dbReference type="ARBA" id="ARBA00008016"/>
    </source>
</evidence>
<evidence type="ECO:0000256" key="4">
    <source>
        <dbReference type="ARBA" id="ARBA00022490"/>
    </source>
</evidence>
<feature type="binding site" evidence="9">
    <location>
        <begin position="36"/>
        <end position="43"/>
    </location>
    <ligand>
        <name>ATP</name>
        <dbReference type="ChEBI" id="CHEBI:30616"/>
    </ligand>
</feature>
<dbReference type="InterPro" id="IPR018078">
    <property type="entry name" value="DNA-binding_RecF_CS"/>
</dbReference>
<evidence type="ECO:0000256" key="9">
    <source>
        <dbReference type="HAMAP-Rule" id="MF_00365"/>
    </source>
</evidence>
<dbReference type="Proteomes" id="UP000034213">
    <property type="component" value="Unassembled WGS sequence"/>
</dbReference>
<proteinExistence type="inferred from homology"/>
<keyword evidence="7 9" id="KW-0067">ATP-binding</keyword>
<keyword evidence="5 9" id="KW-0235">DNA replication</keyword>
<dbReference type="AlphaFoldDB" id="A0A0G1F0Q6"/>
<dbReference type="InterPro" id="IPR003395">
    <property type="entry name" value="RecF/RecN/SMC_N"/>
</dbReference>
<evidence type="ECO:0000313" key="12">
    <source>
        <dbReference type="Proteomes" id="UP000034213"/>
    </source>
</evidence>
<comment type="similarity">
    <text evidence="2 9">Belongs to the RecF family.</text>
</comment>
<dbReference type="Gene3D" id="3.40.50.300">
    <property type="entry name" value="P-loop containing nucleotide triphosphate hydrolases"/>
    <property type="match status" value="1"/>
</dbReference>